<proteinExistence type="predicted"/>
<comment type="caution">
    <text evidence="1">The sequence shown here is derived from an EMBL/GenBank/DDBJ whole genome shotgun (WGS) entry which is preliminary data.</text>
</comment>
<dbReference type="Proteomes" id="UP000231480">
    <property type="component" value="Unassembled WGS sequence"/>
</dbReference>
<keyword evidence="1" id="KW-0067">ATP-binding</keyword>
<dbReference type="InterPro" id="IPR016195">
    <property type="entry name" value="Pol/histidinol_Pase-like"/>
</dbReference>
<accession>A0A2G9YD07</accession>
<dbReference type="Gene3D" id="3.20.20.140">
    <property type="entry name" value="Metal-dependent hydrolases"/>
    <property type="match status" value="1"/>
</dbReference>
<organism evidence="1 2">
    <name type="scientific">Candidatus Portnoybacteria bacterium CG23_combo_of_CG06-09_8_20_14_all_37_13</name>
    <dbReference type="NCBI Taxonomy" id="1974819"/>
    <lineage>
        <taxon>Bacteria</taxon>
        <taxon>Candidatus Portnoyibacteriota</taxon>
    </lineage>
</organism>
<gene>
    <name evidence="1" type="ORF">COX44_01710</name>
</gene>
<evidence type="ECO:0000313" key="1">
    <source>
        <dbReference type="EMBL" id="PIP17104.1"/>
    </source>
</evidence>
<dbReference type="GO" id="GO:0004386">
    <property type="term" value="F:helicase activity"/>
    <property type="evidence" value="ECO:0007669"/>
    <property type="project" value="UniProtKB-KW"/>
</dbReference>
<dbReference type="CDD" id="cd19067">
    <property type="entry name" value="PfuEndoQ-like"/>
    <property type="match status" value="1"/>
</dbReference>
<protein>
    <submittedName>
        <fullName evidence="1">DNA helicase UvrD</fullName>
    </submittedName>
</protein>
<sequence>MKFIADFHIHSKYSRATSRQMDIPNIARWAKIKGIDLMAAPDWTHPKWLEELKRDLKPLDNGLFECNKTKFILVTELSSIYKKGDKVRKIHNLIFAPNFQIVDQINAKLGKDFNLKSDGRPILGLDAKNLLEIILTISKDCLIVPAHAWTPWFSLFGSHSGFDSIKECFEEYSKYIYAIETGLSSDPAMNWRLSALDKITLISNSDAHSPSKLGREANIFNCQLSYKSIINAIKNNKLVKTIEFFPEEGKYHFDGHRACNICLSPEEAKKYKNICPKCGKPLTIGVMHRIDDLADRPARNASQARLAMAGGKNHEGLVPFKRLIPFQEIISEALKVGVNTKAVNQEYEKLIKKFKTEFNILLNVKIEDLEKTIAPLIALGIKRVRQGKVHIEPGYDGEYGRISIFGSRDEKFDKQRSLF</sequence>
<dbReference type="PANTHER" id="PTHR40084">
    <property type="entry name" value="PHOSPHOHYDROLASE, PHP FAMILY"/>
    <property type="match status" value="1"/>
</dbReference>
<dbReference type="EMBL" id="PCRH01000039">
    <property type="protein sequence ID" value="PIP17104.1"/>
    <property type="molecule type" value="Genomic_DNA"/>
</dbReference>
<evidence type="ECO:0000313" key="2">
    <source>
        <dbReference type="Proteomes" id="UP000231480"/>
    </source>
</evidence>
<dbReference type="SUPFAM" id="SSF89550">
    <property type="entry name" value="PHP domain-like"/>
    <property type="match status" value="1"/>
</dbReference>
<keyword evidence="1" id="KW-0547">Nucleotide-binding</keyword>
<dbReference type="PANTHER" id="PTHR40084:SF1">
    <property type="entry name" value="PHOSPHOTRANSFERASE"/>
    <property type="match status" value="1"/>
</dbReference>
<keyword evidence="1" id="KW-0378">Hydrolase</keyword>
<keyword evidence="1" id="KW-0347">Helicase</keyword>
<dbReference type="AlphaFoldDB" id="A0A2G9YD07"/>
<reference evidence="1 2" key="1">
    <citation type="submission" date="2017-09" db="EMBL/GenBank/DDBJ databases">
        <title>Depth-based differentiation of microbial function through sediment-hosted aquifers and enrichment of novel symbionts in the deep terrestrial subsurface.</title>
        <authorList>
            <person name="Probst A.J."/>
            <person name="Ladd B."/>
            <person name="Jarett J.K."/>
            <person name="Geller-Mcgrath D.E."/>
            <person name="Sieber C.M."/>
            <person name="Emerson J.B."/>
            <person name="Anantharaman K."/>
            <person name="Thomas B.C."/>
            <person name="Malmstrom R."/>
            <person name="Stieglmeier M."/>
            <person name="Klingl A."/>
            <person name="Woyke T."/>
            <person name="Ryan C.M."/>
            <person name="Banfield J.F."/>
        </authorList>
    </citation>
    <scope>NUCLEOTIDE SEQUENCE [LARGE SCALE GENOMIC DNA]</scope>
    <source>
        <strain evidence="1">CG23_combo_of_CG06-09_8_20_14_all_37_13</strain>
    </source>
</reference>
<name>A0A2G9YD07_9BACT</name>